<accession>A0A1E1W6H3</accession>
<feature type="compositionally biased region" description="Basic and acidic residues" evidence="1">
    <location>
        <begin position="442"/>
        <end position="453"/>
    </location>
</feature>
<feature type="region of interest" description="Disordered" evidence="1">
    <location>
        <begin position="419"/>
        <end position="468"/>
    </location>
</feature>
<feature type="non-terminal residue" evidence="2">
    <location>
        <position position="1"/>
    </location>
</feature>
<dbReference type="AlphaFoldDB" id="A0A1E1W6H3"/>
<feature type="compositionally biased region" description="Basic and acidic residues" evidence="1">
    <location>
        <begin position="127"/>
        <end position="146"/>
    </location>
</feature>
<feature type="compositionally biased region" description="Basic and acidic residues" evidence="1">
    <location>
        <begin position="102"/>
        <end position="121"/>
    </location>
</feature>
<feature type="non-terminal residue" evidence="2">
    <location>
        <position position="468"/>
    </location>
</feature>
<feature type="compositionally biased region" description="Basic residues" evidence="1">
    <location>
        <begin position="64"/>
        <end position="76"/>
    </location>
</feature>
<dbReference type="OrthoDB" id="7430688at2759"/>
<feature type="compositionally biased region" description="Basic and acidic residues" evidence="1">
    <location>
        <begin position="79"/>
        <end position="92"/>
    </location>
</feature>
<gene>
    <name evidence="2" type="ORF">g.6635</name>
</gene>
<feature type="compositionally biased region" description="Basic residues" evidence="1">
    <location>
        <begin position="44"/>
        <end position="53"/>
    </location>
</feature>
<dbReference type="EMBL" id="GDQN01008603">
    <property type="protein sequence ID" value="JAT82451.1"/>
    <property type="molecule type" value="Transcribed_RNA"/>
</dbReference>
<sequence>RASPWQQDRDKAIFQGGMGMKKEEDRRDRMPKFEPRIDDDPKRARSPRKSRSPLRRDRSPLRDRFKKHSPSPRSPRRSWALEKRRSPEDREAPPPPIWPGQSREDNSFRNRFTDREEDKGKRMPVWEPRRPEDERRFDESRPRPDIAGRPMMESARGHNFKPDERFPQRDPKFGPREPKYEPREEFRRADDKRFERDFREPPRLDDDRHGNRNLDKRREEFSREDFVREDRKMPKIPDVDKEFEDIYKRAVEFNKKAEELRKREDRRREEYERRDEEPKSFDRKFHGEGRQRSEERRRDDRHDYRPDERDRRDDFKQREPDWKVEEKRNSISPSLRVKREKAVDEISSKILEKHGGHIAGEIRIRVLEELKLSISKLIQEMFGYQDVSFIEMVVKFNTKYETRSEIKILQEVMSSLPSHYRNLKRPANEPRTGDTPTKTSRRSPEHNLSRDNEPETLSEQRIPEWQAN</sequence>
<evidence type="ECO:0000313" key="2">
    <source>
        <dbReference type="EMBL" id="JAT82451.1"/>
    </source>
</evidence>
<feature type="region of interest" description="Disordered" evidence="1">
    <location>
        <begin position="1"/>
        <end position="244"/>
    </location>
</feature>
<name>A0A1E1W6H3_PECGO</name>
<protein>
    <submittedName>
        <fullName evidence="2">Uncharacterized protein</fullName>
    </submittedName>
</protein>
<evidence type="ECO:0000256" key="1">
    <source>
        <dbReference type="SAM" id="MobiDB-lite"/>
    </source>
</evidence>
<feature type="compositionally biased region" description="Basic and acidic residues" evidence="1">
    <location>
        <begin position="54"/>
        <end position="63"/>
    </location>
</feature>
<organism evidence="2">
    <name type="scientific">Pectinophora gossypiella</name>
    <name type="common">Cotton pink bollworm</name>
    <name type="synonym">Depressaria gossypiella</name>
    <dbReference type="NCBI Taxonomy" id="13191"/>
    <lineage>
        <taxon>Eukaryota</taxon>
        <taxon>Metazoa</taxon>
        <taxon>Ecdysozoa</taxon>
        <taxon>Arthropoda</taxon>
        <taxon>Hexapoda</taxon>
        <taxon>Insecta</taxon>
        <taxon>Pterygota</taxon>
        <taxon>Neoptera</taxon>
        <taxon>Endopterygota</taxon>
        <taxon>Lepidoptera</taxon>
        <taxon>Glossata</taxon>
        <taxon>Ditrysia</taxon>
        <taxon>Gelechioidea</taxon>
        <taxon>Gelechiidae</taxon>
        <taxon>Apatetrinae</taxon>
        <taxon>Pectinophora</taxon>
    </lineage>
</organism>
<reference evidence="2" key="1">
    <citation type="submission" date="2015-09" db="EMBL/GenBank/DDBJ databases">
        <title>De novo assembly of Pectinophora gossypiella (Pink Bollworm) gut transcriptome.</title>
        <authorList>
            <person name="Tassone E.E."/>
        </authorList>
    </citation>
    <scope>NUCLEOTIDE SEQUENCE</scope>
</reference>
<feature type="compositionally biased region" description="Basic and acidic residues" evidence="1">
    <location>
        <begin position="20"/>
        <end position="43"/>
    </location>
</feature>
<feature type="region of interest" description="Disordered" evidence="1">
    <location>
        <begin position="258"/>
        <end position="316"/>
    </location>
</feature>
<proteinExistence type="predicted"/>
<feature type="compositionally biased region" description="Basic and acidic residues" evidence="1">
    <location>
        <begin position="160"/>
        <end position="244"/>
    </location>
</feature>